<protein>
    <recommendedName>
        <fullName evidence="3">Rubredoxin-like domain-containing protein</fullName>
    </recommendedName>
</protein>
<proteinExistence type="predicted"/>
<dbReference type="AlphaFoldDB" id="A0AAT9L9L6"/>
<evidence type="ECO:0000313" key="2">
    <source>
        <dbReference type="EMBL" id="QUL97756.1"/>
    </source>
</evidence>
<reference evidence="2" key="2">
    <citation type="journal article" date="2023" name="Biology">
        <title>Prokaryotic Life Associated with Coal-Fire Gas Vents Revealed by Metagenomics.</title>
        <authorList>
            <person name="Kadnikov V.V."/>
            <person name="Mardanov A.V."/>
            <person name="Beletsky A.V."/>
            <person name="Karnachuk O.V."/>
            <person name="Ravin N.V."/>
        </authorList>
    </citation>
    <scope>NUCLEOTIDE SEQUENCE</scope>
    <source>
        <strain evidence="2">Bu02</strain>
    </source>
</reference>
<reference evidence="2" key="1">
    <citation type="submission" date="2020-10" db="EMBL/GenBank/DDBJ databases">
        <authorList>
            <person name="Kadnikov V."/>
            <person name="Beletsky A.V."/>
            <person name="Mardanov A.V."/>
            <person name="Karnachuk O.V."/>
            <person name="Ravin N.V."/>
        </authorList>
    </citation>
    <scope>NUCLEOTIDE SEQUENCE</scope>
    <source>
        <strain evidence="2">Bu02</strain>
    </source>
</reference>
<dbReference type="EMBL" id="CP062796">
    <property type="protein sequence ID" value="QUL97756.1"/>
    <property type="molecule type" value="Genomic_DNA"/>
</dbReference>
<organism evidence="2">
    <name type="scientific">Candidatus Fermentithermobacillus carboniphilus</name>
    <dbReference type="NCBI Taxonomy" id="3085328"/>
    <lineage>
        <taxon>Bacteria</taxon>
        <taxon>Bacillati</taxon>
        <taxon>Bacillota</taxon>
        <taxon>Candidatus Fermentithermobacillia</taxon>
        <taxon>Candidatus Fermentithermobacillales</taxon>
        <taxon>Candidatus Fermentithermobacillaceae</taxon>
        <taxon>Candidatus Fermentithermobacillus</taxon>
    </lineage>
</organism>
<dbReference type="KEGG" id="fcz:IMF26_06470"/>
<feature type="transmembrane region" description="Helical" evidence="1">
    <location>
        <begin position="6"/>
        <end position="22"/>
    </location>
</feature>
<evidence type="ECO:0008006" key="3">
    <source>
        <dbReference type="Google" id="ProtNLM"/>
    </source>
</evidence>
<keyword evidence="1" id="KW-0812">Transmembrane</keyword>
<evidence type="ECO:0000256" key="1">
    <source>
        <dbReference type="SAM" id="Phobius"/>
    </source>
</evidence>
<gene>
    <name evidence="2" type="ORF">IMF26_06470</name>
</gene>
<sequence length="210" mass="22891">MTEPVIVARGTLLLGVLSVFLTKDGLAQKALPPDDPRVRASIEYLLQRNLAPRVLAGGKLEDAWPSRASGGYKVNLGFLAPDGRRWLFGVVFDANDDPVDANVGLWISRLLPTVLALTAILTVSTWLAITLVLPQVFGVKCPDCRGILGLRVVTKHQDKLVYAGGFDKNGDSLPPILERTYICPRCGYEKITYAIAEGHREGNVNWVAGR</sequence>
<keyword evidence="1" id="KW-0472">Membrane</keyword>
<feature type="transmembrane region" description="Helical" evidence="1">
    <location>
        <begin position="114"/>
        <end position="137"/>
    </location>
</feature>
<keyword evidence="1" id="KW-1133">Transmembrane helix</keyword>
<name>A0AAT9L9L6_9FIRM</name>
<accession>A0AAT9L9L6</accession>